<evidence type="ECO:0000313" key="3">
    <source>
        <dbReference type="Proteomes" id="UP000314294"/>
    </source>
</evidence>
<comment type="caution">
    <text evidence="2">The sequence shown here is derived from an EMBL/GenBank/DDBJ whole genome shotgun (WGS) entry which is preliminary data.</text>
</comment>
<name>A0A4Z2G5M0_9TELE</name>
<proteinExistence type="predicted"/>
<dbReference type="EMBL" id="SRLO01000678">
    <property type="protein sequence ID" value="TNN48876.1"/>
    <property type="molecule type" value="Genomic_DNA"/>
</dbReference>
<sequence length="453" mass="51491">MKFQELHTPFSLTSEVLLRLARSCCSPHRTRFTCDQRRLRFLLREDKLRGENSRDVVVRLPLQSDLVDVDEHHHDRDQTDERHQHRRAQSCVDVWDEAPGEGKDNIHSHVPVDQPVHVVYRPPEAAEQDDHQDDDDQSREAPAQQEVEQVAALRVLVVHHQHLPEVHRLENEFEKNKVVHRTGKVKYSYQEVTRLQRRQQNSDRPPPKERHPILQTCYITMQQAMQAEAQHNINNADEYASLLTSHTHKDVVSGRDGTGGELMPELPGTVPEWGSCEEAYGNEDHAVGCVFMAAMAWSDSLASGCRPHVVRVHIVPPVEDTKHLAQAETDTAAAAFHHNGAPFKERLQFPSSTSGENKFGDQTESLWAARREASCSYKNTAAGRSRISPQTYGPYRRLSESAAPRLMKRSGYRGAPPLLFAVLFLEIEESSWKCYKGLQLLEKINQTGGRLSD</sequence>
<dbReference type="AlphaFoldDB" id="A0A4Z2G5M0"/>
<keyword evidence="3" id="KW-1185">Reference proteome</keyword>
<feature type="compositionally biased region" description="Acidic residues" evidence="1">
    <location>
        <begin position="126"/>
        <end position="137"/>
    </location>
</feature>
<organism evidence="2 3">
    <name type="scientific">Liparis tanakae</name>
    <name type="common">Tanaka's snailfish</name>
    <dbReference type="NCBI Taxonomy" id="230148"/>
    <lineage>
        <taxon>Eukaryota</taxon>
        <taxon>Metazoa</taxon>
        <taxon>Chordata</taxon>
        <taxon>Craniata</taxon>
        <taxon>Vertebrata</taxon>
        <taxon>Euteleostomi</taxon>
        <taxon>Actinopterygii</taxon>
        <taxon>Neopterygii</taxon>
        <taxon>Teleostei</taxon>
        <taxon>Neoteleostei</taxon>
        <taxon>Acanthomorphata</taxon>
        <taxon>Eupercaria</taxon>
        <taxon>Perciformes</taxon>
        <taxon>Cottioidei</taxon>
        <taxon>Cottales</taxon>
        <taxon>Liparidae</taxon>
        <taxon>Liparis</taxon>
    </lineage>
</organism>
<accession>A0A4Z2G5M0</accession>
<evidence type="ECO:0000313" key="2">
    <source>
        <dbReference type="EMBL" id="TNN48876.1"/>
    </source>
</evidence>
<reference evidence="2 3" key="1">
    <citation type="submission" date="2019-03" db="EMBL/GenBank/DDBJ databases">
        <title>First draft genome of Liparis tanakae, snailfish: a comprehensive survey of snailfish specific genes.</title>
        <authorList>
            <person name="Kim W."/>
            <person name="Song I."/>
            <person name="Jeong J.-H."/>
            <person name="Kim D."/>
            <person name="Kim S."/>
            <person name="Ryu S."/>
            <person name="Song J.Y."/>
            <person name="Lee S.K."/>
        </authorList>
    </citation>
    <scope>NUCLEOTIDE SEQUENCE [LARGE SCALE GENOMIC DNA]</scope>
    <source>
        <tissue evidence="2">Muscle</tissue>
    </source>
</reference>
<evidence type="ECO:0000256" key="1">
    <source>
        <dbReference type="SAM" id="MobiDB-lite"/>
    </source>
</evidence>
<dbReference type="Proteomes" id="UP000314294">
    <property type="component" value="Unassembled WGS sequence"/>
</dbReference>
<feature type="region of interest" description="Disordered" evidence="1">
    <location>
        <begin position="125"/>
        <end position="146"/>
    </location>
</feature>
<protein>
    <submittedName>
        <fullName evidence="2">Uncharacterized protein</fullName>
    </submittedName>
</protein>
<gene>
    <name evidence="2" type="ORF">EYF80_040899</name>
</gene>